<comment type="similarity">
    <text evidence="2">Belongs to the GTP cyclohydrolase IV family.</text>
</comment>
<comment type="catalytic activity">
    <reaction evidence="2">
        <text>GTP + H2O = 7,8-dihydroneopterin 3'-triphosphate + formate + H(+)</text>
        <dbReference type="Rhea" id="RHEA:17473"/>
        <dbReference type="ChEBI" id="CHEBI:15377"/>
        <dbReference type="ChEBI" id="CHEBI:15378"/>
        <dbReference type="ChEBI" id="CHEBI:15740"/>
        <dbReference type="ChEBI" id="CHEBI:37565"/>
        <dbReference type="ChEBI" id="CHEBI:58462"/>
        <dbReference type="EC" id="3.5.4.16"/>
    </reaction>
</comment>
<reference evidence="3" key="1">
    <citation type="submission" date="2021-10" db="EMBL/GenBank/DDBJ databases">
        <authorList>
            <person name="Lyu M."/>
            <person name="Wang X."/>
            <person name="Meng X."/>
            <person name="Xu K."/>
        </authorList>
    </citation>
    <scope>NUCLEOTIDE SEQUENCE</scope>
    <source>
        <strain evidence="3">A6</strain>
    </source>
</reference>
<dbReference type="Gene3D" id="3.10.270.10">
    <property type="entry name" value="Urate Oxidase"/>
    <property type="match status" value="1"/>
</dbReference>
<evidence type="ECO:0000313" key="3">
    <source>
        <dbReference type="EMBL" id="MCC8361976.1"/>
    </source>
</evidence>
<organism evidence="3 4">
    <name type="scientific">Noviluteimonas lactosilytica</name>
    <dbReference type="NCBI Taxonomy" id="2888523"/>
    <lineage>
        <taxon>Bacteria</taxon>
        <taxon>Pseudomonadati</taxon>
        <taxon>Pseudomonadota</taxon>
        <taxon>Gammaproteobacteria</taxon>
        <taxon>Lysobacterales</taxon>
        <taxon>Lysobacteraceae</taxon>
        <taxon>Noviluteimonas</taxon>
    </lineage>
</organism>
<feature type="site" description="May be catalytically important" evidence="2">
    <location>
        <position position="161"/>
    </location>
</feature>
<sequence length="311" mass="33892">MNPPRTPAQSQLPDVAFETAALARPLDWVGMDRIAVPVRIHDPDGQVVQVAADVDVAVDLRDGQARGIHMSRLYLQLQQAFASEAITPGGLRRVLQGFVDSQNGASSRARLHIRYEHLLQREALASGNVGWKRYPVSIEAELADGHFHLALGFAVEYSSTCPASAALSRQRNAERFASDFAAARPLNAQVVGEWLASERGLAATPHAQRSRADVRAVLRPSFDELPLLALVDAVEAALGTPVQTAVKREDEQAFAELNAANLMFCEDAARRVAGVMSNDERIERYDVRVAHFESLHPHDAVARVSGVNASR</sequence>
<proteinExistence type="inferred from homology"/>
<accession>A0ABS8JEE0</accession>
<comment type="function">
    <text evidence="2">Converts GTP to 7,8-dihydroneopterin triphosphate.</text>
</comment>
<protein>
    <recommendedName>
        <fullName evidence="2">GTP cyclohydrolase FolE2</fullName>
        <ecNumber evidence="2">3.5.4.16</ecNumber>
    </recommendedName>
</protein>
<dbReference type="PANTHER" id="PTHR36445:SF1">
    <property type="entry name" value="GTP CYCLOHYDROLASE MPTA"/>
    <property type="match status" value="1"/>
</dbReference>
<keyword evidence="1 2" id="KW-0378">Hydrolase</keyword>
<name>A0ABS8JEE0_9GAMM</name>
<dbReference type="Pfam" id="PF02649">
    <property type="entry name" value="GCHY-1"/>
    <property type="match status" value="1"/>
</dbReference>
<gene>
    <name evidence="2 3" type="primary">folE2</name>
    <name evidence="3" type="ORF">LK996_02605</name>
</gene>
<dbReference type="GO" id="GO:0003934">
    <property type="term" value="F:GTP cyclohydrolase I activity"/>
    <property type="evidence" value="ECO:0007669"/>
    <property type="project" value="UniProtKB-EC"/>
</dbReference>
<evidence type="ECO:0000256" key="1">
    <source>
        <dbReference type="ARBA" id="ARBA00022801"/>
    </source>
</evidence>
<dbReference type="EMBL" id="JAJGAK010000001">
    <property type="protein sequence ID" value="MCC8361976.1"/>
    <property type="molecule type" value="Genomic_DNA"/>
</dbReference>
<dbReference type="EC" id="3.5.4.16" evidence="2"/>
<dbReference type="HAMAP" id="MF_01527_B">
    <property type="entry name" value="GTP_cyclohydrol_B"/>
    <property type="match status" value="1"/>
</dbReference>
<dbReference type="InterPro" id="IPR022838">
    <property type="entry name" value="GTP_cyclohydrolase_FolE2"/>
</dbReference>
<comment type="caution">
    <text evidence="3">The sequence shown here is derived from an EMBL/GenBank/DDBJ whole genome shotgun (WGS) entry which is preliminary data.</text>
</comment>
<evidence type="ECO:0000313" key="4">
    <source>
        <dbReference type="Proteomes" id="UP001165293"/>
    </source>
</evidence>
<evidence type="ECO:0000256" key="2">
    <source>
        <dbReference type="HAMAP-Rule" id="MF_01527"/>
    </source>
</evidence>
<comment type="pathway">
    <text evidence="2">Cofactor biosynthesis; 7,8-dihydroneopterin triphosphate biosynthesis; 7,8-dihydroneopterin triphosphate from GTP: step 1/1.</text>
</comment>
<dbReference type="NCBIfam" id="NF010200">
    <property type="entry name" value="PRK13674.1-1"/>
    <property type="match status" value="1"/>
</dbReference>
<dbReference type="RefSeq" id="WP_230525615.1">
    <property type="nucleotide sequence ID" value="NZ_JAJGAK010000001.1"/>
</dbReference>
<dbReference type="Proteomes" id="UP001165293">
    <property type="component" value="Unassembled WGS sequence"/>
</dbReference>
<dbReference type="InterPro" id="IPR003801">
    <property type="entry name" value="GTP_cyclohydrolase_FolE2/MptA"/>
</dbReference>
<keyword evidence="4" id="KW-1185">Reference proteome</keyword>
<dbReference type="PANTHER" id="PTHR36445">
    <property type="entry name" value="GTP CYCLOHYDROLASE MPTA"/>
    <property type="match status" value="1"/>
</dbReference>